<sequence length="89" mass="9937">MSDVIGGSPEQMRELARIFDKHSAGLQALIKDLNGRTVNSTAIWKGDHANKFRGSWHEAKASFDKMALALQEAHKFINSKAQSLDAWQK</sequence>
<name>A0ABP8R118_9ACTN</name>
<evidence type="ECO:0000313" key="1">
    <source>
        <dbReference type="EMBL" id="GAA4515235.1"/>
    </source>
</evidence>
<dbReference type="Gene3D" id="1.10.287.1060">
    <property type="entry name" value="ESAT-6-like"/>
    <property type="match status" value="1"/>
</dbReference>
<dbReference type="Proteomes" id="UP001500503">
    <property type="component" value="Unassembled WGS sequence"/>
</dbReference>
<dbReference type="RefSeq" id="WP_345473846.1">
    <property type="nucleotide sequence ID" value="NZ_BAABHF010000050.1"/>
</dbReference>
<reference evidence="2" key="1">
    <citation type="journal article" date="2019" name="Int. J. Syst. Evol. Microbiol.">
        <title>The Global Catalogue of Microorganisms (GCM) 10K type strain sequencing project: providing services to taxonomists for standard genome sequencing and annotation.</title>
        <authorList>
            <consortium name="The Broad Institute Genomics Platform"/>
            <consortium name="The Broad Institute Genome Sequencing Center for Infectious Disease"/>
            <person name="Wu L."/>
            <person name="Ma J."/>
        </authorList>
    </citation>
    <scope>NUCLEOTIDE SEQUENCE [LARGE SCALE GENOMIC DNA]</scope>
    <source>
        <strain evidence="2">JCM 17933</strain>
    </source>
</reference>
<dbReference type="EMBL" id="BAABHF010000050">
    <property type="protein sequence ID" value="GAA4515235.1"/>
    <property type="molecule type" value="Genomic_DNA"/>
</dbReference>
<dbReference type="Pfam" id="PF06013">
    <property type="entry name" value="WXG100"/>
    <property type="match status" value="1"/>
</dbReference>
<dbReference type="SUPFAM" id="SSF140453">
    <property type="entry name" value="EsxAB dimer-like"/>
    <property type="match status" value="1"/>
</dbReference>
<keyword evidence="2" id="KW-1185">Reference proteome</keyword>
<comment type="caution">
    <text evidence="1">The sequence shown here is derived from an EMBL/GenBank/DDBJ whole genome shotgun (WGS) entry which is preliminary data.</text>
</comment>
<dbReference type="InterPro" id="IPR010310">
    <property type="entry name" value="T7SS_ESAT-6-like"/>
</dbReference>
<gene>
    <name evidence="1" type="ORF">GCM10023191_084770</name>
</gene>
<dbReference type="InterPro" id="IPR036689">
    <property type="entry name" value="ESAT-6-like_sf"/>
</dbReference>
<accession>A0ABP8R118</accession>
<evidence type="ECO:0000313" key="2">
    <source>
        <dbReference type="Proteomes" id="UP001500503"/>
    </source>
</evidence>
<proteinExistence type="predicted"/>
<evidence type="ECO:0008006" key="3">
    <source>
        <dbReference type="Google" id="ProtNLM"/>
    </source>
</evidence>
<organism evidence="1 2">
    <name type="scientific">Actinoallomurus oryzae</name>
    <dbReference type="NCBI Taxonomy" id="502180"/>
    <lineage>
        <taxon>Bacteria</taxon>
        <taxon>Bacillati</taxon>
        <taxon>Actinomycetota</taxon>
        <taxon>Actinomycetes</taxon>
        <taxon>Streptosporangiales</taxon>
        <taxon>Thermomonosporaceae</taxon>
        <taxon>Actinoallomurus</taxon>
    </lineage>
</organism>
<protein>
    <recommendedName>
        <fullName evidence="3">WXG100 family type VII secretion target</fullName>
    </recommendedName>
</protein>